<evidence type="ECO:0000256" key="7">
    <source>
        <dbReference type="ARBA" id="ARBA00049568"/>
    </source>
</evidence>
<dbReference type="EMBL" id="CAJNOH010000584">
    <property type="protein sequence ID" value="CAF1081064.1"/>
    <property type="molecule type" value="Genomic_DNA"/>
</dbReference>
<dbReference type="InterPro" id="IPR050266">
    <property type="entry name" value="AB_hydrolase_sf"/>
</dbReference>
<dbReference type="AlphaFoldDB" id="A0A814MQB5"/>
<dbReference type="GO" id="GO:0031966">
    <property type="term" value="C:mitochondrial membrane"/>
    <property type="evidence" value="ECO:0007669"/>
    <property type="project" value="UniProtKB-SubCell"/>
</dbReference>
<evidence type="ECO:0000313" key="10">
    <source>
        <dbReference type="EMBL" id="CAF1362287.1"/>
    </source>
</evidence>
<dbReference type="PANTHER" id="PTHR43798:SF5">
    <property type="entry name" value="MONOACYLGLYCEROL LIPASE ABHD6"/>
    <property type="match status" value="1"/>
</dbReference>
<comment type="caution">
    <text evidence="9">The sequence shown here is derived from an EMBL/GenBank/DDBJ whole genome shotgun (WGS) entry which is preliminary data.</text>
</comment>
<dbReference type="GO" id="GO:0047372">
    <property type="term" value="F:monoacylglycerol lipase activity"/>
    <property type="evidence" value="ECO:0007669"/>
    <property type="project" value="UniProtKB-EC"/>
</dbReference>
<comment type="catalytic activity">
    <reaction evidence="6">
        <text>1-dodecanoylglycerol + H2O = dodecanoate + glycerol + H(+)</text>
        <dbReference type="Rhea" id="RHEA:44316"/>
        <dbReference type="ChEBI" id="CHEBI:15377"/>
        <dbReference type="ChEBI" id="CHEBI:15378"/>
        <dbReference type="ChEBI" id="CHEBI:17754"/>
        <dbReference type="ChEBI" id="CHEBI:18262"/>
        <dbReference type="ChEBI" id="CHEBI:75539"/>
    </reaction>
</comment>
<evidence type="ECO:0000313" key="11">
    <source>
        <dbReference type="Proteomes" id="UP000663854"/>
    </source>
</evidence>
<evidence type="ECO:0000256" key="2">
    <source>
        <dbReference type="ARBA" id="ARBA00013254"/>
    </source>
</evidence>
<dbReference type="GO" id="GO:0005765">
    <property type="term" value="C:lysosomal membrane"/>
    <property type="evidence" value="ECO:0007669"/>
    <property type="project" value="UniProtKB-SubCell"/>
</dbReference>
<comment type="function">
    <text evidence="7">Lipase that preferentially hydrolysis medium-chain saturated monoacylglycerols including 2-arachidonoylglycerol. Through 2-arachidonoylglycerol degradation may regulate endocannabinoid signaling pathways. Also has a lysophosphatidyl lipase activity with a preference for lysophosphatidylglycerol among other lysophospholipids. Also able to degrade bis(monoacylglycero)phosphate (BMP) and constitutes the major enzyme for BMP catabolism. BMP, also known as lysobisphosphatidic acid, is enriched in late endosomes and lysosomes and plays a key role in the formation of intraluminal vesicles and in lipid sorting.</text>
</comment>
<evidence type="ECO:0000256" key="4">
    <source>
        <dbReference type="ARBA" id="ARBA00037874"/>
    </source>
</evidence>
<dbReference type="InterPro" id="IPR000073">
    <property type="entry name" value="AB_hydrolase_1"/>
</dbReference>
<evidence type="ECO:0000256" key="1">
    <source>
        <dbReference type="ARBA" id="ARBA00001613"/>
    </source>
</evidence>
<sequence>MRRAGVKKRFLLIGDDNDEGATFCYYEKGSKVPHEPSFIFIHGFSSDKYAWLGVIKEIPYGFHCIAIDLPGHGESVGFNEEQLIAVNVVDKLKLFFDKLNLTEPIYLIGCSMGGSIAAIFATKYPSYVCMICLLAPVPPGEEYETELLSQLRSGVYHIVLPETLKQFYAAAKLLSMKKVHANRLLARIYLKSRLSMLDQHKKVLKSAFENDYPNLEQSYAELKNLACSVLIIWGRQDQLCSVDGANYFSNLIPDAKLIFFDDCGHLITTDKPTQTASIIIKFWETLSTYRTNLYN</sequence>
<evidence type="ECO:0000256" key="3">
    <source>
        <dbReference type="ARBA" id="ARBA00037797"/>
    </source>
</evidence>
<dbReference type="Proteomes" id="UP000663854">
    <property type="component" value="Unassembled WGS sequence"/>
</dbReference>
<dbReference type="SUPFAM" id="SSF53474">
    <property type="entry name" value="alpha/beta-Hydrolases"/>
    <property type="match status" value="1"/>
</dbReference>
<proteinExistence type="predicted"/>
<feature type="domain" description="AB hydrolase-1" evidence="8">
    <location>
        <begin position="36"/>
        <end position="271"/>
    </location>
</feature>
<name>A0A814MQB5_9BILA</name>
<comment type="subcellular location">
    <subcellularLocation>
        <location evidence="3">Late endosome membrane</location>
        <topology evidence="3">Single-pass type II membrane protein</topology>
    </subcellularLocation>
    <subcellularLocation>
        <location evidence="4">Lysosome membrane</location>
        <topology evidence="4">Single-pass type II membrane protein</topology>
    </subcellularLocation>
    <subcellularLocation>
        <location evidence="5">Mitochondrion membrane</location>
        <topology evidence="5">Single-pass type II membrane protein</topology>
    </subcellularLocation>
</comment>
<accession>A0A814MQB5</accession>
<dbReference type="Gene3D" id="3.40.50.1820">
    <property type="entry name" value="alpha/beta hydrolase"/>
    <property type="match status" value="1"/>
</dbReference>
<protein>
    <recommendedName>
        <fullName evidence="2">acylglycerol lipase</fullName>
        <ecNumber evidence="2">3.1.1.23</ecNumber>
    </recommendedName>
</protein>
<dbReference type="PANTHER" id="PTHR43798">
    <property type="entry name" value="MONOACYLGLYCEROL LIPASE"/>
    <property type="match status" value="1"/>
</dbReference>
<evidence type="ECO:0000259" key="8">
    <source>
        <dbReference type="Pfam" id="PF00561"/>
    </source>
</evidence>
<evidence type="ECO:0000256" key="6">
    <source>
        <dbReference type="ARBA" id="ARBA00047662"/>
    </source>
</evidence>
<evidence type="ECO:0000313" key="9">
    <source>
        <dbReference type="EMBL" id="CAF1081064.1"/>
    </source>
</evidence>
<dbReference type="PRINTS" id="PR00111">
    <property type="entry name" value="ABHYDROLASE"/>
</dbReference>
<dbReference type="Pfam" id="PF00561">
    <property type="entry name" value="Abhydrolase_1"/>
    <property type="match status" value="1"/>
</dbReference>
<evidence type="ECO:0000256" key="5">
    <source>
        <dbReference type="ARBA" id="ARBA00046308"/>
    </source>
</evidence>
<keyword evidence="12" id="KW-1185">Reference proteome</keyword>
<evidence type="ECO:0000313" key="12">
    <source>
        <dbReference type="Proteomes" id="UP000663870"/>
    </source>
</evidence>
<dbReference type="EC" id="3.1.1.23" evidence="2"/>
<reference evidence="9" key="1">
    <citation type="submission" date="2021-02" db="EMBL/GenBank/DDBJ databases">
        <authorList>
            <person name="Nowell W R."/>
        </authorList>
    </citation>
    <scope>NUCLEOTIDE SEQUENCE</scope>
</reference>
<comment type="catalytic activity">
    <reaction evidence="1">
        <text>Hydrolyzes glycerol monoesters of long-chain fatty acids.</text>
        <dbReference type="EC" id="3.1.1.23"/>
    </reaction>
</comment>
<gene>
    <name evidence="10" type="ORF">JXQ802_LOCUS32693</name>
    <name evidence="9" type="ORF">PYM288_LOCUS18677</name>
</gene>
<organism evidence="9 11">
    <name type="scientific">Rotaria sordida</name>
    <dbReference type="NCBI Taxonomy" id="392033"/>
    <lineage>
        <taxon>Eukaryota</taxon>
        <taxon>Metazoa</taxon>
        <taxon>Spiralia</taxon>
        <taxon>Gnathifera</taxon>
        <taxon>Rotifera</taxon>
        <taxon>Eurotatoria</taxon>
        <taxon>Bdelloidea</taxon>
        <taxon>Philodinida</taxon>
        <taxon>Philodinidae</taxon>
        <taxon>Rotaria</taxon>
    </lineage>
</organism>
<dbReference type="InterPro" id="IPR029058">
    <property type="entry name" value="AB_hydrolase_fold"/>
</dbReference>
<dbReference type="GO" id="GO:0031902">
    <property type="term" value="C:late endosome membrane"/>
    <property type="evidence" value="ECO:0007669"/>
    <property type="project" value="UniProtKB-SubCell"/>
</dbReference>
<dbReference type="Proteomes" id="UP000663870">
    <property type="component" value="Unassembled WGS sequence"/>
</dbReference>
<dbReference type="EMBL" id="CAJNOL010001453">
    <property type="protein sequence ID" value="CAF1362287.1"/>
    <property type="molecule type" value="Genomic_DNA"/>
</dbReference>
<dbReference type="GO" id="GO:0046464">
    <property type="term" value="P:acylglycerol catabolic process"/>
    <property type="evidence" value="ECO:0007669"/>
    <property type="project" value="TreeGrafter"/>
</dbReference>